<evidence type="ECO:0000259" key="1">
    <source>
        <dbReference type="Pfam" id="PF13349"/>
    </source>
</evidence>
<comment type="caution">
    <text evidence="2">The sequence shown here is derived from an EMBL/GenBank/DDBJ whole genome shotgun (WGS) entry which is preliminary data.</text>
</comment>
<gene>
    <name evidence="2" type="ORF">SYYSPA8_32710</name>
</gene>
<dbReference type="EMBL" id="BSBI01000018">
    <property type="protein sequence ID" value="GLF99161.1"/>
    <property type="molecule type" value="Genomic_DNA"/>
</dbReference>
<protein>
    <submittedName>
        <fullName evidence="2">DUF4097 family beta strand repeat-containing protein</fullName>
    </submittedName>
</protein>
<evidence type="ECO:0000313" key="3">
    <source>
        <dbReference type="Proteomes" id="UP001291653"/>
    </source>
</evidence>
<dbReference type="InterPro" id="IPR025164">
    <property type="entry name" value="Toastrack_DUF4097"/>
</dbReference>
<name>A0ABQ5P9B8_9ACTN</name>
<proteinExistence type="predicted"/>
<feature type="domain" description="DUF4097" evidence="1">
    <location>
        <begin position="13"/>
        <end position="275"/>
    </location>
</feature>
<keyword evidence="3" id="KW-1185">Reference proteome</keyword>
<dbReference type="RefSeq" id="WP_323451114.1">
    <property type="nucleotide sequence ID" value="NZ_BSBI01000018.1"/>
</dbReference>
<reference evidence="2 3" key="1">
    <citation type="submission" date="2022-10" db="EMBL/GenBank/DDBJ databases">
        <title>Draft genome sequence of Streptomyces sp. YSPA8.</title>
        <authorList>
            <person name="Moriuchi R."/>
            <person name="Dohra H."/>
            <person name="Yamamura H."/>
            <person name="Kodani S."/>
        </authorList>
    </citation>
    <scope>NUCLEOTIDE SEQUENCE [LARGE SCALE GENOMIC DNA]</scope>
    <source>
        <strain evidence="2 3">YSPA8</strain>
    </source>
</reference>
<dbReference type="Proteomes" id="UP001291653">
    <property type="component" value="Unassembled WGS sequence"/>
</dbReference>
<evidence type="ECO:0000313" key="2">
    <source>
        <dbReference type="EMBL" id="GLF99161.1"/>
    </source>
</evidence>
<accession>A0ABQ5P9B8</accession>
<organism evidence="2 3">
    <name type="scientific">Streptomyces yaizuensis</name>
    <dbReference type="NCBI Taxonomy" id="2989713"/>
    <lineage>
        <taxon>Bacteria</taxon>
        <taxon>Bacillati</taxon>
        <taxon>Actinomycetota</taxon>
        <taxon>Actinomycetes</taxon>
        <taxon>Kitasatosporales</taxon>
        <taxon>Streptomycetaceae</taxon>
        <taxon>Streptomyces</taxon>
    </lineage>
</organism>
<sequence length="278" mass="28298">MAVFETPRPLVVSIDLAVGDVRIAAGERTETTVEVRPRDPGSEADTAAAGATRVDCSGGRLTVRGPKPLALFGRVGEVEVVIGLPADSEISAAAQAGGFRATGRLGQCRLRTANGDIRLAVTGPLVAASSFGDVTVDRVDGPAEVSAGAGAVRIGELRGTGTVRNANGDTWVGEVSGRLQVRANGSISVDKAYTTLEAKTARGDIRVGEAVSGSVTLATSRGRVDIGIGVGTAARLDVRTKSGEVHNFLTAADGPGESRATAEIHAATAHGDIVIRRA</sequence>
<dbReference type="Pfam" id="PF13349">
    <property type="entry name" value="DUF4097"/>
    <property type="match status" value="1"/>
</dbReference>